<dbReference type="EMBL" id="AJSR01002865">
    <property type="protein sequence ID" value="EKM25772.1"/>
    <property type="molecule type" value="Genomic_DNA"/>
</dbReference>
<dbReference type="AlphaFoldDB" id="A0A454CMN9"/>
<proteinExistence type="predicted"/>
<sequence>MSPVGTSLDLAKRITSTSASTIRVNITTPRIMSID</sequence>
<organism evidence="1 2">
    <name type="scientific">Vibrio harveyi</name>
    <name type="common">Beneckea harveyi</name>
    <dbReference type="NCBI Taxonomy" id="669"/>
    <lineage>
        <taxon>Bacteria</taxon>
        <taxon>Pseudomonadati</taxon>
        <taxon>Pseudomonadota</taxon>
        <taxon>Gammaproteobacteria</taxon>
        <taxon>Vibrionales</taxon>
        <taxon>Vibrionaceae</taxon>
        <taxon>Vibrio</taxon>
    </lineage>
</organism>
<evidence type="ECO:0000313" key="1">
    <source>
        <dbReference type="EMBL" id="EKM25772.1"/>
    </source>
</evidence>
<reference evidence="1 2" key="1">
    <citation type="submission" date="2012-10" db="EMBL/GenBank/DDBJ databases">
        <title>Genome sequence of Vibrio Cholerae HENC-02.</title>
        <authorList>
            <person name="Eppinger M."/>
            <person name="Hasan N.A."/>
            <person name="Sengamalay N."/>
            <person name="Hine E."/>
            <person name="Su Q."/>
            <person name="Daugherty S.C."/>
            <person name="Young S."/>
            <person name="Sadzewicz L."/>
            <person name="Tallon L."/>
            <person name="Cebula T.A."/>
            <person name="Ravel J."/>
            <person name="Colwell R.R."/>
        </authorList>
    </citation>
    <scope>NUCLEOTIDE SEQUENCE [LARGE SCALE GENOMIC DNA]</scope>
    <source>
        <strain evidence="1 2">HENC-02</strain>
    </source>
</reference>
<dbReference type="Proteomes" id="UP000008367">
    <property type="component" value="Unassembled WGS sequence"/>
</dbReference>
<name>A0A454CMN9_VIBHA</name>
<gene>
    <name evidence="1" type="ORF">VCHENC02_0361A</name>
</gene>
<protein>
    <submittedName>
        <fullName evidence="1">Uncharacterized protein</fullName>
    </submittedName>
</protein>
<accession>A0A454CMN9</accession>
<evidence type="ECO:0000313" key="2">
    <source>
        <dbReference type="Proteomes" id="UP000008367"/>
    </source>
</evidence>
<feature type="non-terminal residue" evidence="1">
    <location>
        <position position="35"/>
    </location>
</feature>
<comment type="caution">
    <text evidence="1">The sequence shown here is derived from an EMBL/GenBank/DDBJ whole genome shotgun (WGS) entry which is preliminary data.</text>
</comment>